<organism evidence="1 2">
    <name type="scientific">Halorubrum lacusprofundi (strain ATCC 49239 / DSM 5036 / JCM 8891 / ACAM 34)</name>
    <dbReference type="NCBI Taxonomy" id="416348"/>
    <lineage>
        <taxon>Archaea</taxon>
        <taxon>Methanobacteriati</taxon>
        <taxon>Methanobacteriota</taxon>
        <taxon>Stenosarchaea group</taxon>
        <taxon>Halobacteria</taxon>
        <taxon>Halobacteriales</taxon>
        <taxon>Haloferacaceae</taxon>
        <taxon>Halorubrum</taxon>
    </lineage>
</organism>
<dbReference type="SUPFAM" id="SSF46785">
    <property type="entry name" value="Winged helix' DNA-binding domain"/>
    <property type="match status" value="1"/>
</dbReference>
<sequence length="103" mass="11326">MKSVILCCTDSYLVVMPTADQPKITTTAEMWDVVSDQPPSAKLVVKVLEYNGTLTQSELADKTRLSSRTVRHGLTKLEEAGVVVSEISLSDARQNLYSLKIDP</sequence>
<gene>
    <name evidence="1" type="ordered locus">Hlac_3307</name>
</gene>
<keyword evidence="1" id="KW-0614">Plasmid</keyword>
<keyword evidence="2" id="KW-1185">Reference proteome</keyword>
<protein>
    <submittedName>
        <fullName evidence="1">Uncharacterized protein</fullName>
    </submittedName>
</protein>
<proteinExistence type="predicted"/>
<dbReference type="InterPro" id="IPR036390">
    <property type="entry name" value="WH_DNA-bd_sf"/>
</dbReference>
<dbReference type="InterPro" id="IPR011991">
    <property type="entry name" value="ArsR-like_HTH"/>
</dbReference>
<dbReference type="Proteomes" id="UP000000740">
    <property type="component" value="Plasmid pHLAC01"/>
</dbReference>
<evidence type="ECO:0000313" key="1">
    <source>
        <dbReference type="EMBL" id="ACM58831.1"/>
    </source>
</evidence>
<dbReference type="Pfam" id="PF13412">
    <property type="entry name" value="HTH_24"/>
    <property type="match status" value="1"/>
</dbReference>
<dbReference type="HOGENOM" id="CLU_176006_0_0_2"/>
<dbReference type="Gene3D" id="1.10.10.10">
    <property type="entry name" value="Winged helix-like DNA-binding domain superfamily/Winged helix DNA-binding domain"/>
    <property type="match status" value="1"/>
</dbReference>
<dbReference type="eggNOG" id="arCOG00394">
    <property type="taxonomic scope" value="Archaea"/>
</dbReference>
<dbReference type="CDD" id="cd00090">
    <property type="entry name" value="HTH_ARSR"/>
    <property type="match status" value="1"/>
</dbReference>
<dbReference type="InterPro" id="IPR036388">
    <property type="entry name" value="WH-like_DNA-bd_sf"/>
</dbReference>
<dbReference type="EMBL" id="CP001367">
    <property type="protein sequence ID" value="ACM58831.1"/>
    <property type="molecule type" value="Genomic_DNA"/>
</dbReference>
<dbReference type="KEGG" id="hla:Hlac_3307"/>
<reference evidence="1 2" key="1">
    <citation type="journal article" date="2016" name="Stand. Genomic Sci.">
        <title>Complete genome sequence of the Antarctic Halorubrum lacusprofundi type strain ACAM 34.</title>
        <authorList>
            <person name="Anderson I.J."/>
            <person name="DasSarma P."/>
            <person name="Lucas S."/>
            <person name="Copeland A."/>
            <person name="Lapidus A."/>
            <person name="Del Rio T.G."/>
            <person name="Tice H."/>
            <person name="Dalin E."/>
            <person name="Bruce D.C."/>
            <person name="Goodwin L."/>
            <person name="Pitluck S."/>
            <person name="Sims D."/>
            <person name="Brettin T.S."/>
            <person name="Detter J.C."/>
            <person name="Han C.S."/>
            <person name="Larimer F."/>
            <person name="Hauser L."/>
            <person name="Land M."/>
            <person name="Ivanova N."/>
            <person name="Richardson P."/>
            <person name="Cavicchioli R."/>
            <person name="DasSarma S."/>
            <person name="Woese C.R."/>
            <person name="Kyrpides N.C."/>
        </authorList>
    </citation>
    <scope>NUCLEOTIDE SEQUENCE [LARGE SCALE GENOMIC DNA]</scope>
    <source>
        <strain evidence="2">ATCC 49239 / DSM 5036 / JCM 8891 / ACAM 34</strain>
    </source>
</reference>
<accession>B9LWJ0</accession>
<name>B9LWJ0_HALLT</name>
<geneLocation type="plasmid" evidence="1 2">
    <name>pHLAC01</name>
</geneLocation>
<evidence type="ECO:0000313" key="2">
    <source>
        <dbReference type="Proteomes" id="UP000000740"/>
    </source>
</evidence>
<dbReference type="AlphaFoldDB" id="B9LWJ0"/>